<accession>A0A0V0J226</accession>
<dbReference type="EMBL" id="GEEE01003520">
    <property type="protein sequence ID" value="JAP59705.1"/>
    <property type="molecule type" value="Transcribed_RNA"/>
</dbReference>
<proteinExistence type="predicted"/>
<keyword evidence="1" id="KW-0175">Coiled coil</keyword>
<feature type="coiled-coil region" evidence="1">
    <location>
        <begin position="591"/>
        <end position="658"/>
    </location>
</feature>
<feature type="compositionally biased region" description="Polar residues" evidence="2">
    <location>
        <begin position="436"/>
        <end position="449"/>
    </location>
</feature>
<evidence type="ECO:0000256" key="2">
    <source>
        <dbReference type="SAM" id="MobiDB-lite"/>
    </source>
</evidence>
<evidence type="ECO:0000256" key="1">
    <source>
        <dbReference type="SAM" id="Coils"/>
    </source>
</evidence>
<protein>
    <submittedName>
        <fullName evidence="3">Coiled-coil domain-containing protein KIAA1407</fullName>
    </submittedName>
</protein>
<gene>
    <name evidence="3" type="ORF">TR161677</name>
</gene>
<feature type="region of interest" description="Disordered" evidence="2">
    <location>
        <begin position="436"/>
        <end position="462"/>
    </location>
</feature>
<organism evidence="3">
    <name type="scientific">Schistocephalus solidus</name>
    <name type="common">Tapeworm</name>
    <dbReference type="NCBI Taxonomy" id="70667"/>
    <lineage>
        <taxon>Eukaryota</taxon>
        <taxon>Metazoa</taxon>
        <taxon>Spiralia</taxon>
        <taxon>Lophotrochozoa</taxon>
        <taxon>Platyhelminthes</taxon>
        <taxon>Cestoda</taxon>
        <taxon>Eucestoda</taxon>
        <taxon>Diphyllobothriidea</taxon>
        <taxon>Diphyllobothriidae</taxon>
        <taxon>Schistocephalus</taxon>
    </lineage>
</organism>
<feature type="non-terminal residue" evidence="3">
    <location>
        <position position="1"/>
    </location>
</feature>
<dbReference type="AlphaFoldDB" id="A0A0V0J226"/>
<reference evidence="3" key="1">
    <citation type="submission" date="2016-01" db="EMBL/GenBank/DDBJ databases">
        <title>Reference transcriptome for the parasite Schistocephalus solidus: insights into the molecular evolution of parasitism.</title>
        <authorList>
            <person name="Hebert F.O."/>
            <person name="Grambauer S."/>
            <person name="Barber I."/>
            <person name="Landry C.R."/>
            <person name="Aubin-Horth N."/>
        </authorList>
    </citation>
    <scope>NUCLEOTIDE SEQUENCE</scope>
</reference>
<name>A0A0V0J226_SCHSO</name>
<evidence type="ECO:0000313" key="3">
    <source>
        <dbReference type="EMBL" id="JAP59705.1"/>
    </source>
</evidence>
<sequence>ANYKSVNTVRSILMSRFQWSSQIGFDTHNDLVDEFLNYEPVAANNETDVESEWNYEADEDAMIIEDVSSTITLKRSTKCLEMSNEITPLKFQHNFEGSIENQVANFLARLRDSQLVKTEKLREPDHKANILCSTAPIKKFQRLCGVSRPQGERKGAALQSQAKTGMHMEKGQAEQFKRKLKITQKGQKERRYQVNVQPRAEIVPERVKRQSTKRKILESSSKENLKMSAISPDTILHTKITPTSVACTSSSERLYADFTKNNTAKNDSERPHSSTQEIVIKLFREKWEQKRNTRVSRAIFRCWKRLAHLRSQETMAVIERYNWYTKQKFFIAWIEGVLMAKRERQLELEAEASLMELAVRENEKRLLRHYFYAWLVINRLEKVNKLDSAAEATVSQQSREFIQQMTRYREAEQRSVTANHVVEEEEKEVDRGVHENNNAENHTFSSRKQTFPRRSAWSARLSKTQARHERAQVGSLSSQLALQAELMAKDMTEEALKRAAVEQEKRAMQTAKRAVKEEALERRRDALSTESTIVNTSSCSSRQSSSARSNLQAASTFFISPASGRSYTRFQRSDEVLKQVELRKLKRLQLMEQYEERRDRIRREKLNQLRADAEKVERELKEERRRKMQELKERQRCEAEKKQRMEALQERQRQLNKLATNGRIYLLQKFYGFLPWIRYVESQRKNTQVADMHNTKRFLRCTFQAWSARALRVQEEKNKKAVTLFQSSVCRRFFFAWIEVTTGRRLLFQAAVCHYEITLIRRIFLAWVESHTDCVHEDLIKQRMADYFCRRSSENRCFKAWRKYLPIIFAERALQQRLAKYREKVRLFLPDFASPQAEIEEALS</sequence>